<dbReference type="InterPro" id="IPR025829">
    <property type="entry name" value="Zn_knuckle_CX2CX3GHX4C"/>
</dbReference>
<evidence type="ECO:0000259" key="8">
    <source>
        <dbReference type="PROSITE" id="PS50089"/>
    </source>
</evidence>
<dbReference type="PROSITE" id="PS51698">
    <property type="entry name" value="U_BOX"/>
    <property type="match status" value="1"/>
</dbReference>
<proteinExistence type="predicted"/>
<organism evidence="12 13">
    <name type="scientific">Fulmarus glacialis</name>
    <name type="common">Northern fulmar</name>
    <dbReference type="NCBI Taxonomy" id="30455"/>
    <lineage>
        <taxon>Eukaryota</taxon>
        <taxon>Metazoa</taxon>
        <taxon>Chordata</taxon>
        <taxon>Craniata</taxon>
        <taxon>Vertebrata</taxon>
        <taxon>Euteleostomi</taxon>
        <taxon>Archelosauria</taxon>
        <taxon>Archosauria</taxon>
        <taxon>Dinosauria</taxon>
        <taxon>Saurischia</taxon>
        <taxon>Theropoda</taxon>
        <taxon>Coelurosauria</taxon>
        <taxon>Aves</taxon>
        <taxon>Neognathae</taxon>
        <taxon>Neoaves</taxon>
        <taxon>Aequornithes</taxon>
        <taxon>Procellariiformes</taxon>
        <taxon>Procellariidae</taxon>
        <taxon>Fulmarus</taxon>
    </lineage>
</organism>
<evidence type="ECO:0000259" key="10">
    <source>
        <dbReference type="PROSITE" id="PS51282"/>
    </source>
</evidence>
<gene>
    <name evidence="12" type="ORF">N327_03238</name>
</gene>
<dbReference type="SUPFAM" id="SSF57850">
    <property type="entry name" value="RING/U-box"/>
    <property type="match status" value="1"/>
</dbReference>
<feature type="region of interest" description="Disordered" evidence="7">
    <location>
        <begin position="764"/>
        <end position="1208"/>
    </location>
</feature>
<keyword evidence="5" id="KW-0539">Nucleus</keyword>
<feature type="compositionally biased region" description="Basic and acidic residues" evidence="7">
    <location>
        <begin position="1012"/>
        <end position="1090"/>
    </location>
</feature>
<feature type="compositionally biased region" description="Basic and acidic residues" evidence="7">
    <location>
        <begin position="1097"/>
        <end position="1115"/>
    </location>
</feature>
<feature type="compositionally biased region" description="Basic residues" evidence="7">
    <location>
        <begin position="653"/>
        <end position="688"/>
    </location>
</feature>
<feature type="compositionally biased region" description="Basic residues" evidence="7">
    <location>
        <begin position="849"/>
        <end position="858"/>
    </location>
</feature>
<keyword evidence="13" id="KW-1185">Reference proteome</keyword>
<dbReference type="GO" id="GO:0006397">
    <property type="term" value="P:mRNA processing"/>
    <property type="evidence" value="ECO:0007669"/>
    <property type="project" value="InterPro"/>
</dbReference>
<dbReference type="CDD" id="cd16620">
    <property type="entry name" value="vRING-HC-C4C4_RBBP6"/>
    <property type="match status" value="1"/>
</dbReference>
<feature type="domain" description="CCHC-type" evidence="9">
    <location>
        <begin position="106"/>
        <end position="120"/>
    </location>
</feature>
<dbReference type="FunFam" id="3.30.40.10:FF:000139">
    <property type="entry name" value="E3 ubiquitin-protein ligase RBBP6 isoform X1"/>
    <property type="match status" value="1"/>
</dbReference>
<dbReference type="PROSITE" id="PS50158">
    <property type="entry name" value="ZF_CCHC"/>
    <property type="match status" value="1"/>
</dbReference>
<feature type="domain" description="DWNN" evidence="10">
    <location>
        <begin position="1"/>
        <end position="21"/>
    </location>
</feature>
<dbReference type="AlphaFoldDB" id="A0A093L7K2"/>
<feature type="domain" description="U-box" evidence="11">
    <location>
        <begin position="197"/>
        <end position="274"/>
    </location>
</feature>
<feature type="compositionally biased region" description="Basic and acidic residues" evidence="7">
    <location>
        <begin position="919"/>
        <end position="935"/>
    </location>
</feature>
<dbReference type="PANTHER" id="PTHR15439:SF0">
    <property type="entry name" value="CELL DIVISION CYCLE AND APOPTOSIS REGULATOR PROTEIN 1-RELATED"/>
    <property type="match status" value="1"/>
</dbReference>
<dbReference type="InterPro" id="IPR003613">
    <property type="entry name" value="Ubox_domain"/>
</dbReference>
<dbReference type="InterPro" id="IPR013083">
    <property type="entry name" value="Znf_RING/FYVE/PHD"/>
</dbReference>
<dbReference type="InterPro" id="IPR001878">
    <property type="entry name" value="Znf_CCHC"/>
</dbReference>
<dbReference type="GO" id="GO:0016567">
    <property type="term" value="P:protein ubiquitination"/>
    <property type="evidence" value="ECO:0007669"/>
    <property type="project" value="InterPro"/>
</dbReference>
<accession>A0A093L7K2</accession>
<dbReference type="Gene3D" id="3.10.20.90">
    <property type="entry name" value="Phosphatidylinositol 3-kinase Catalytic Subunit, Chain A, domain 1"/>
    <property type="match status" value="1"/>
</dbReference>
<evidence type="ECO:0000259" key="9">
    <source>
        <dbReference type="PROSITE" id="PS50158"/>
    </source>
</evidence>
<feature type="compositionally biased region" description="Basic and acidic residues" evidence="7">
    <location>
        <begin position="786"/>
        <end position="801"/>
    </location>
</feature>
<evidence type="ECO:0000256" key="1">
    <source>
        <dbReference type="ARBA" id="ARBA00004123"/>
    </source>
</evidence>
<dbReference type="Gene3D" id="3.30.40.10">
    <property type="entry name" value="Zinc/RING finger domain, C3HC4 (zinc finger)"/>
    <property type="match status" value="1"/>
</dbReference>
<feature type="compositionally biased region" description="Basic and acidic residues" evidence="7">
    <location>
        <begin position="1146"/>
        <end position="1164"/>
    </location>
</feature>
<keyword evidence="3 6" id="KW-0863">Zinc-finger</keyword>
<dbReference type="GO" id="GO:0005634">
    <property type="term" value="C:nucleus"/>
    <property type="evidence" value="ECO:0007669"/>
    <property type="project" value="UniProtKB-SubCell"/>
</dbReference>
<dbReference type="GO" id="GO:0008270">
    <property type="term" value="F:zinc ion binding"/>
    <property type="evidence" value="ECO:0007669"/>
    <property type="project" value="UniProtKB-KW"/>
</dbReference>
<dbReference type="GO" id="GO:0003676">
    <property type="term" value="F:nucleic acid binding"/>
    <property type="evidence" value="ECO:0007669"/>
    <property type="project" value="InterPro"/>
</dbReference>
<feature type="compositionally biased region" description="Basic and acidic residues" evidence="7">
    <location>
        <begin position="959"/>
        <end position="989"/>
    </location>
</feature>
<evidence type="ECO:0000256" key="5">
    <source>
        <dbReference type="ARBA" id="ARBA00023242"/>
    </source>
</evidence>
<feature type="compositionally biased region" description="Low complexity" evidence="7">
    <location>
        <begin position="603"/>
        <end position="637"/>
    </location>
</feature>
<feature type="compositionally biased region" description="Pro residues" evidence="7">
    <location>
        <begin position="469"/>
        <end position="491"/>
    </location>
</feature>
<evidence type="ECO:0000256" key="2">
    <source>
        <dbReference type="ARBA" id="ARBA00022723"/>
    </source>
</evidence>
<comment type="subcellular location">
    <subcellularLocation>
        <location evidence="1">Nucleus</location>
    </subcellularLocation>
</comment>
<evidence type="ECO:0000313" key="13">
    <source>
        <dbReference type="Proteomes" id="UP000053806"/>
    </source>
</evidence>
<feature type="compositionally biased region" description="Basic and acidic residues" evidence="7">
    <location>
        <begin position="873"/>
        <end position="889"/>
    </location>
</feature>
<feature type="compositionally biased region" description="Basic and acidic residues" evidence="7">
    <location>
        <begin position="897"/>
        <end position="908"/>
    </location>
</feature>
<dbReference type="Proteomes" id="UP000053806">
    <property type="component" value="Unassembled WGS sequence"/>
</dbReference>
<feature type="region of interest" description="Disordered" evidence="7">
    <location>
        <begin position="592"/>
        <end position="711"/>
    </location>
</feature>
<evidence type="ECO:0000256" key="7">
    <source>
        <dbReference type="SAM" id="MobiDB-lite"/>
    </source>
</evidence>
<evidence type="ECO:0000259" key="11">
    <source>
        <dbReference type="PROSITE" id="PS51698"/>
    </source>
</evidence>
<evidence type="ECO:0000256" key="6">
    <source>
        <dbReference type="PROSITE-ProRule" id="PRU00047"/>
    </source>
</evidence>
<evidence type="ECO:0000313" key="12">
    <source>
        <dbReference type="EMBL" id="KFW05246.1"/>
    </source>
</evidence>
<name>A0A093L7K2_FULGA</name>
<reference evidence="12 13" key="1">
    <citation type="submission" date="2014-04" db="EMBL/GenBank/DDBJ databases">
        <title>Genome evolution of avian class.</title>
        <authorList>
            <person name="Zhang G."/>
            <person name="Li C."/>
        </authorList>
    </citation>
    <scope>NUCLEOTIDE SEQUENCE [LARGE SCALE GENOMIC DNA]</scope>
    <source>
        <strain evidence="12">BGI_N327</strain>
    </source>
</reference>
<dbReference type="SUPFAM" id="SSF57756">
    <property type="entry name" value="Retrovirus zinc finger-like domains"/>
    <property type="match status" value="1"/>
</dbReference>
<dbReference type="GO" id="GO:0061630">
    <property type="term" value="F:ubiquitin protein ligase activity"/>
    <property type="evidence" value="ECO:0007669"/>
    <property type="project" value="InterPro"/>
</dbReference>
<feature type="region of interest" description="Disordered" evidence="7">
    <location>
        <begin position="417"/>
        <end position="491"/>
    </location>
</feature>
<feature type="non-terminal residue" evidence="12">
    <location>
        <position position="1222"/>
    </location>
</feature>
<feature type="domain" description="RING-type" evidence="8">
    <location>
        <begin position="204"/>
        <end position="245"/>
    </location>
</feature>
<protein>
    <submittedName>
        <fullName evidence="12">E3 ubiquitin-protein ligase RBBP6</fullName>
    </submittedName>
</protein>
<evidence type="ECO:0000256" key="4">
    <source>
        <dbReference type="ARBA" id="ARBA00022833"/>
    </source>
</evidence>
<dbReference type="PROSITE" id="PS51282">
    <property type="entry name" value="DWNN"/>
    <property type="match status" value="1"/>
</dbReference>
<dbReference type="GO" id="GO:0006511">
    <property type="term" value="P:ubiquitin-dependent protein catabolic process"/>
    <property type="evidence" value="ECO:0007669"/>
    <property type="project" value="TreeGrafter"/>
</dbReference>
<dbReference type="SMART" id="SM00184">
    <property type="entry name" value="RING"/>
    <property type="match status" value="1"/>
</dbReference>
<feature type="non-terminal residue" evidence="12">
    <location>
        <position position="1"/>
    </location>
</feature>
<dbReference type="PANTHER" id="PTHR15439">
    <property type="entry name" value="RETINOBLASTOMA-BINDING PROTEIN 6"/>
    <property type="match status" value="1"/>
</dbReference>
<dbReference type="InterPro" id="IPR014891">
    <property type="entry name" value="DWNN_domain"/>
</dbReference>
<dbReference type="SMART" id="SM00343">
    <property type="entry name" value="ZnF_C2HC"/>
    <property type="match status" value="1"/>
</dbReference>
<dbReference type="PROSITE" id="PS50089">
    <property type="entry name" value="ZF_RING_2"/>
    <property type="match status" value="1"/>
</dbReference>
<feature type="compositionally biased region" description="Basic and acidic residues" evidence="7">
    <location>
        <begin position="1196"/>
        <end position="1206"/>
    </location>
</feature>
<feature type="region of interest" description="Disordered" evidence="7">
    <location>
        <begin position="565"/>
        <end position="584"/>
    </location>
</feature>
<dbReference type="InterPro" id="IPR036875">
    <property type="entry name" value="Znf_CCHC_sf"/>
</dbReference>
<evidence type="ECO:0000256" key="3">
    <source>
        <dbReference type="ARBA" id="ARBA00022771"/>
    </source>
</evidence>
<keyword evidence="4" id="KW-0862">Zinc</keyword>
<dbReference type="InterPro" id="IPR033489">
    <property type="entry name" value="RBBP6"/>
</dbReference>
<dbReference type="Pfam" id="PF04564">
    <property type="entry name" value="U-box"/>
    <property type="match status" value="1"/>
</dbReference>
<feature type="compositionally biased region" description="Basic and acidic residues" evidence="7">
    <location>
        <begin position="820"/>
        <end position="840"/>
    </location>
</feature>
<dbReference type="EMBL" id="KK599486">
    <property type="protein sequence ID" value="KFW05246.1"/>
    <property type="molecule type" value="Genomic_DNA"/>
</dbReference>
<keyword evidence="2" id="KW-0479">Metal-binding</keyword>
<feature type="compositionally biased region" description="Polar residues" evidence="7">
    <location>
        <begin position="1175"/>
        <end position="1192"/>
    </location>
</feature>
<dbReference type="InterPro" id="IPR001841">
    <property type="entry name" value="Znf_RING"/>
</dbReference>
<sequence>EYTDDNALIPKNSSVIVRRIPIGGVKATSKTYVISRTEPVSGTSKAIDDSSASISLAQLTKTANLAEANASEEDKIKAMMTQSGHEYDPINYMKKPLGPPPPSYTCFRCGKPGHYIKNCPTNGDKNFESVPRIKKSTGIPRSFMMEVKDPNTKGAMLTNTGKYAIPTIDAEAYAIGKKEKPPFLPEEPSSSSEEDDPIPDELLCLICKDIMTDAVVIPCCGNSYCDECIRTALLESEEHTCPTCHQTDVSPDALIANKFLRQAVNNFKNETGYTKRLRKQIKQPPPPPLMRQTITRNLQPLLRPAISRQQDPLMIPLASLASRSAAALSSLAPGQSSVAAGLPVNPSSVVVSDLPPAVSLSLRGEKPDGPFRDADTVLPPAALVTAAELSKSSSLSISSLLEEKGYQVPVLRQPALPSLLGPQGQSIPTTGHPMRASTIRSAGSRPGWELSNRGRPHSERTQRTQAPTLPTPVFVPVPPPPLSPPPPHALPLPPGVPPPQFPPQFPPGQPPSAGYTVPPPGYPPAPANMSSAWVPAAVPTAHSNTIPTTQAPPLSREEFYREQRRLKEEEKKKSKLDEFTNDFAKELMEYKKIQKERRRSFSRSKSPYSASSYSRSSYTYSKSRSGSSRSRSYSRSFSRSHSRSYSRSPPYPRRGKGKSRNYRSRSRSHGYHRSRSRSPPYRRYHSRSRSPVFRGQSPTKRTIPQGEGEREYFNRYREVPPYDMKAYYGRSVDFRDPFEKERYREWERNYREWYEKFYKGYAVGAQPRPPVNRENFSPDRFGPPGTRRENSPYARGRREDYPAGQSHRNRNIAGNYPEKPSGRESHGIKDPTKSKEKEVENPLGDGKGNKHKKHRKRRKGDENEGFPNAELLEGARKPREPVTAEDVKMDTLFMLPSRDDATPVRDEPMEAASIAFKPVSEKEKKEKDKPKAKVDKTKRKVEVAVPPKKDNVIKPAKASQEKVDTDREKSPRTEPPVKKVKEELPKTDSVKTSSSQKDEKALGTPRKVHPKVTKDHPETRPAKEEKAKKDHPKETKSEKPSNKEDKSKKPAEKSKPSDAKPEKRKRKADEKVDKEHEGTSIKASKPETAESKTSPKGKTEPDGEKGERTPEKDKSAFLNNPAKKIKLNRETGKKIVSGENVPPAKEAVEKPEPSISKVKQEKAKGKVRRKVTAADGSSSTLVDYTSTSSTGGSPVRKTEEKPDTKRTVIKTMEEYNNDITAP</sequence>
<dbReference type="Gene3D" id="4.10.60.10">
    <property type="entry name" value="Zinc finger, CCHC-type"/>
    <property type="match status" value="1"/>
</dbReference>
<dbReference type="Pfam" id="PF13696">
    <property type="entry name" value="zf-CCHC_2"/>
    <property type="match status" value="1"/>
</dbReference>
<dbReference type="FunFam" id="4.10.60.10:FF:000005">
    <property type="entry name" value="E3 ubiquitin-protein ligase RBBP6"/>
    <property type="match status" value="1"/>
</dbReference>